<feature type="transmembrane region" description="Helical" evidence="1">
    <location>
        <begin position="121"/>
        <end position="139"/>
    </location>
</feature>
<evidence type="ECO:0000256" key="1">
    <source>
        <dbReference type="SAM" id="Phobius"/>
    </source>
</evidence>
<reference evidence="2" key="2">
    <citation type="submission" date="2020-09" db="EMBL/GenBank/DDBJ databases">
        <authorList>
            <person name="Sun Q."/>
            <person name="Kim S."/>
        </authorList>
    </citation>
    <scope>NUCLEOTIDE SEQUENCE</scope>
    <source>
        <strain evidence="2">KCTC 12870</strain>
    </source>
</reference>
<keyword evidence="1" id="KW-1133">Transmembrane helix</keyword>
<accession>A0A8J3DL24</accession>
<name>A0A8J3DL24_9BACT</name>
<protein>
    <submittedName>
        <fullName evidence="2">Uncharacterized protein</fullName>
    </submittedName>
</protein>
<keyword evidence="1" id="KW-0472">Membrane</keyword>
<dbReference type="EMBL" id="BMXG01000057">
    <property type="protein sequence ID" value="GHC14579.1"/>
    <property type="molecule type" value="Genomic_DNA"/>
</dbReference>
<proteinExistence type="predicted"/>
<keyword evidence="3" id="KW-1185">Reference proteome</keyword>
<keyword evidence="1" id="KW-0812">Transmembrane</keyword>
<organism evidence="2 3">
    <name type="scientific">Cerasicoccus arenae</name>
    <dbReference type="NCBI Taxonomy" id="424488"/>
    <lineage>
        <taxon>Bacteria</taxon>
        <taxon>Pseudomonadati</taxon>
        <taxon>Verrucomicrobiota</taxon>
        <taxon>Opitutia</taxon>
        <taxon>Puniceicoccales</taxon>
        <taxon>Cerasicoccaceae</taxon>
        <taxon>Cerasicoccus</taxon>
    </lineage>
</organism>
<dbReference type="AlphaFoldDB" id="A0A8J3DL24"/>
<dbReference type="Proteomes" id="UP000642829">
    <property type="component" value="Unassembled WGS sequence"/>
</dbReference>
<feature type="transmembrane region" description="Helical" evidence="1">
    <location>
        <begin position="59"/>
        <end position="80"/>
    </location>
</feature>
<reference evidence="2" key="1">
    <citation type="journal article" date="2014" name="Int. J. Syst. Evol. Microbiol.">
        <title>Complete genome sequence of Corynebacterium casei LMG S-19264T (=DSM 44701T), isolated from a smear-ripened cheese.</title>
        <authorList>
            <consortium name="US DOE Joint Genome Institute (JGI-PGF)"/>
            <person name="Walter F."/>
            <person name="Albersmeier A."/>
            <person name="Kalinowski J."/>
            <person name="Ruckert C."/>
        </authorList>
    </citation>
    <scope>NUCLEOTIDE SEQUENCE</scope>
    <source>
        <strain evidence="2">KCTC 12870</strain>
    </source>
</reference>
<evidence type="ECO:0000313" key="2">
    <source>
        <dbReference type="EMBL" id="GHC14579.1"/>
    </source>
</evidence>
<feature type="transmembrane region" description="Helical" evidence="1">
    <location>
        <begin position="29"/>
        <end position="47"/>
    </location>
</feature>
<evidence type="ECO:0000313" key="3">
    <source>
        <dbReference type="Proteomes" id="UP000642829"/>
    </source>
</evidence>
<dbReference type="RefSeq" id="WP_189517694.1">
    <property type="nucleotide sequence ID" value="NZ_BMXG01000057.1"/>
</dbReference>
<comment type="caution">
    <text evidence="2">The sequence shown here is derived from an EMBL/GenBank/DDBJ whole genome shotgun (WGS) entry which is preliminary data.</text>
</comment>
<sequence length="144" mass="16368">MNPETEHSKEKNQADSLYFEPYAKFAATLRTWLMAYGIGVPFLFATQEKFAKVILEKEIGTIVFATFLGGAFLQILQVFLYKIAMGYLYLGETNDSFETTKRYRASSWFSNQTWPSAFSDLGSVVLFGYGTIRIAYAFLQQTNA</sequence>
<gene>
    <name evidence="2" type="ORF">GCM10007047_34450</name>
</gene>